<organism evidence="1 2">
    <name type="scientific">Mariniradius saccharolyticus AK6</name>
    <dbReference type="NCBI Taxonomy" id="1239962"/>
    <lineage>
        <taxon>Bacteria</taxon>
        <taxon>Pseudomonadati</taxon>
        <taxon>Bacteroidota</taxon>
        <taxon>Cytophagia</taxon>
        <taxon>Cytophagales</taxon>
        <taxon>Cyclobacteriaceae</taxon>
        <taxon>Mariniradius</taxon>
    </lineage>
</organism>
<dbReference type="eggNOG" id="ENOG502ZRTV">
    <property type="taxonomic scope" value="Bacteria"/>
</dbReference>
<dbReference type="AlphaFoldDB" id="M7XS03"/>
<dbReference type="Proteomes" id="UP000010953">
    <property type="component" value="Unassembled WGS sequence"/>
</dbReference>
<dbReference type="STRING" id="1239962.C943_02444"/>
<dbReference type="InParanoid" id="M7XS03"/>
<evidence type="ECO:0000313" key="2">
    <source>
        <dbReference type="Proteomes" id="UP000010953"/>
    </source>
</evidence>
<reference evidence="1" key="1">
    <citation type="submission" date="2013-01" db="EMBL/GenBank/DDBJ databases">
        <title>Genome assembly of Mariniradius saccharolyticus AK6.</title>
        <authorList>
            <person name="Vaidya B."/>
            <person name="Khatri I."/>
            <person name="Tanuku N.R.S."/>
            <person name="Subramanian S."/>
            <person name="Pinnaka A."/>
        </authorList>
    </citation>
    <scope>NUCLEOTIDE SEQUENCE [LARGE SCALE GENOMIC DNA]</scope>
    <source>
        <strain evidence="1">AK6</strain>
    </source>
</reference>
<protein>
    <submittedName>
        <fullName evidence="1">Uncharacterized protein</fullName>
    </submittedName>
</protein>
<evidence type="ECO:0000313" key="1">
    <source>
        <dbReference type="EMBL" id="EMS31297.1"/>
    </source>
</evidence>
<proteinExistence type="predicted"/>
<gene>
    <name evidence="1" type="ORF">C943_02444</name>
</gene>
<keyword evidence="2" id="KW-1185">Reference proteome</keyword>
<name>M7XS03_9BACT</name>
<dbReference type="EMBL" id="AMZY02000020">
    <property type="protein sequence ID" value="EMS31297.1"/>
    <property type="molecule type" value="Genomic_DNA"/>
</dbReference>
<comment type="caution">
    <text evidence="1">The sequence shown here is derived from an EMBL/GenBank/DDBJ whole genome shotgun (WGS) entry which is preliminary data.</text>
</comment>
<accession>M7XS03</accession>
<sequence length="227" mass="27126">MNMKFFQILSILAFGLLTFCHSEREIDTVNIDERAKEFIGEIDSLILKDLQHLYFIYRGPNGFLQNDSVQELRYNVRFSQFEDRLELFINRPERFIKDFSIKLEPDTSIFNLKLVKTDNKVQIFKNWDVLVKSVHPDSLSKKDPFEYFSSLNELKDKYDLVKISHASHLGEFVEFYFTTEDVLTFMRDTSRIDSRFKSIWIKKWDEGKWITQNWNLRKLKKPIEVGG</sequence>